<feature type="region of interest" description="Disordered" evidence="1">
    <location>
        <begin position="51"/>
        <end position="92"/>
    </location>
</feature>
<dbReference type="EMBL" id="CP039353">
    <property type="protein sequence ID" value="QCE06036.1"/>
    <property type="molecule type" value="Genomic_DNA"/>
</dbReference>
<feature type="compositionally biased region" description="Basic and acidic residues" evidence="1">
    <location>
        <begin position="74"/>
        <end position="92"/>
    </location>
</feature>
<gene>
    <name evidence="2" type="ORF">DEO72_LG9g1045</name>
</gene>
<dbReference type="AlphaFoldDB" id="A0A4D6MX53"/>
<dbReference type="Proteomes" id="UP000501690">
    <property type="component" value="Linkage Group LG9"/>
</dbReference>
<keyword evidence="3" id="KW-1185">Reference proteome</keyword>
<protein>
    <submittedName>
        <fullName evidence="2">Uncharacterized protein</fullName>
    </submittedName>
</protein>
<evidence type="ECO:0000313" key="3">
    <source>
        <dbReference type="Proteomes" id="UP000501690"/>
    </source>
</evidence>
<name>A0A4D6MX53_VIGUN</name>
<accession>A0A4D6MX53</accession>
<evidence type="ECO:0000313" key="2">
    <source>
        <dbReference type="EMBL" id="QCE06036.1"/>
    </source>
</evidence>
<evidence type="ECO:0000256" key="1">
    <source>
        <dbReference type="SAM" id="MobiDB-lite"/>
    </source>
</evidence>
<proteinExistence type="predicted"/>
<sequence length="114" mass="12973">MANHITLSVSHNHEYNNVNLFRSSVAICPKRCPNQAPQGKPFALYMQIPTNPFFHHDPPKDAASDPKPSSTLTTRERLTTKKDTISLSEPRHEKPQQLLTILMLAKHHCLREIP</sequence>
<reference evidence="2 3" key="1">
    <citation type="submission" date="2019-04" db="EMBL/GenBank/DDBJ databases">
        <title>An improved genome assembly and genetic linkage map for asparagus bean, Vigna unguiculata ssp. sesquipedialis.</title>
        <authorList>
            <person name="Xia Q."/>
            <person name="Zhang R."/>
            <person name="Dong Y."/>
        </authorList>
    </citation>
    <scope>NUCLEOTIDE SEQUENCE [LARGE SCALE GENOMIC DNA]</scope>
    <source>
        <tissue evidence="2">Leaf</tissue>
    </source>
</reference>
<feature type="compositionally biased region" description="Basic and acidic residues" evidence="1">
    <location>
        <begin position="54"/>
        <end position="64"/>
    </location>
</feature>
<organism evidence="2 3">
    <name type="scientific">Vigna unguiculata</name>
    <name type="common">Cowpea</name>
    <dbReference type="NCBI Taxonomy" id="3917"/>
    <lineage>
        <taxon>Eukaryota</taxon>
        <taxon>Viridiplantae</taxon>
        <taxon>Streptophyta</taxon>
        <taxon>Embryophyta</taxon>
        <taxon>Tracheophyta</taxon>
        <taxon>Spermatophyta</taxon>
        <taxon>Magnoliopsida</taxon>
        <taxon>eudicotyledons</taxon>
        <taxon>Gunneridae</taxon>
        <taxon>Pentapetalae</taxon>
        <taxon>rosids</taxon>
        <taxon>fabids</taxon>
        <taxon>Fabales</taxon>
        <taxon>Fabaceae</taxon>
        <taxon>Papilionoideae</taxon>
        <taxon>50 kb inversion clade</taxon>
        <taxon>NPAAA clade</taxon>
        <taxon>indigoferoid/millettioid clade</taxon>
        <taxon>Phaseoleae</taxon>
        <taxon>Vigna</taxon>
    </lineage>
</organism>